<protein>
    <submittedName>
        <fullName evidence="2">Uncharacterized protein YxjI</fullName>
    </submittedName>
</protein>
<evidence type="ECO:0000256" key="1">
    <source>
        <dbReference type="ARBA" id="ARBA00005437"/>
    </source>
</evidence>
<dbReference type="OrthoDB" id="652307at2"/>
<keyword evidence="3" id="KW-1185">Reference proteome</keyword>
<evidence type="ECO:0000313" key="2">
    <source>
        <dbReference type="EMBL" id="SER91980.1"/>
    </source>
</evidence>
<sequence length="168" mass="19184">MKYIIKQKIVALKPTYEILDGANRSLYKVKGSFLGREHFEITDLTGQTLAKCSTDVNILSMIGSFLRYNFKKYHITTNGEKKVISMARSMNIFSYKFNIDSSIGALEFGYSQTGSQQFTLNGQTLCDIDKRKLTMGGDEYHVEVEENQDQLAFLLTAIALDRIYYTKK</sequence>
<dbReference type="STRING" id="142588.SAMN04488559_110117"/>
<dbReference type="Proteomes" id="UP000198948">
    <property type="component" value="Unassembled WGS sequence"/>
</dbReference>
<dbReference type="Pfam" id="PF04525">
    <property type="entry name" value="LOR"/>
    <property type="match status" value="1"/>
</dbReference>
<proteinExistence type="inferred from homology"/>
<dbReference type="InterPro" id="IPR038595">
    <property type="entry name" value="LOR_sf"/>
</dbReference>
<gene>
    <name evidence="2" type="ORF">SAMN04488559_110117</name>
</gene>
<dbReference type="InterPro" id="IPR025659">
    <property type="entry name" value="Tubby-like_C"/>
</dbReference>
<name>A0A1H9T3Z6_9LACT</name>
<dbReference type="InterPro" id="IPR007612">
    <property type="entry name" value="LOR"/>
</dbReference>
<dbReference type="Gene3D" id="2.40.160.200">
    <property type="entry name" value="LURP1-related"/>
    <property type="match status" value="1"/>
</dbReference>
<comment type="similarity">
    <text evidence="1">Belongs to the LOR family.</text>
</comment>
<dbReference type="EMBL" id="FOHA01000010">
    <property type="protein sequence ID" value="SER91980.1"/>
    <property type="molecule type" value="Genomic_DNA"/>
</dbReference>
<organism evidence="2 3">
    <name type="scientific">Isobaculum melis</name>
    <dbReference type="NCBI Taxonomy" id="142588"/>
    <lineage>
        <taxon>Bacteria</taxon>
        <taxon>Bacillati</taxon>
        <taxon>Bacillota</taxon>
        <taxon>Bacilli</taxon>
        <taxon>Lactobacillales</taxon>
        <taxon>Carnobacteriaceae</taxon>
        <taxon>Isobaculum</taxon>
    </lineage>
</organism>
<dbReference type="SUPFAM" id="SSF54518">
    <property type="entry name" value="Tubby C-terminal domain-like"/>
    <property type="match status" value="1"/>
</dbReference>
<dbReference type="RefSeq" id="WP_092652548.1">
    <property type="nucleotide sequence ID" value="NZ_FOHA01000010.1"/>
</dbReference>
<dbReference type="AlphaFoldDB" id="A0A1H9T3Z6"/>
<evidence type="ECO:0000313" key="3">
    <source>
        <dbReference type="Proteomes" id="UP000198948"/>
    </source>
</evidence>
<accession>A0A1H9T3Z6</accession>
<reference evidence="2 3" key="1">
    <citation type="submission" date="2016-10" db="EMBL/GenBank/DDBJ databases">
        <authorList>
            <person name="de Groot N.N."/>
        </authorList>
    </citation>
    <scope>NUCLEOTIDE SEQUENCE [LARGE SCALE GENOMIC DNA]</scope>
    <source>
        <strain evidence="2 3">DSM 13760</strain>
    </source>
</reference>